<feature type="transmembrane region" description="Helical" evidence="1">
    <location>
        <begin position="214"/>
        <end position="237"/>
    </location>
</feature>
<accession>A0A3B5A381</accession>
<dbReference type="PANTHER" id="PTHR31453">
    <property type="entry name" value="TRANSMEMBRANE PROTEIN 236"/>
    <property type="match status" value="1"/>
</dbReference>
<keyword evidence="1" id="KW-0472">Membrane</keyword>
<dbReference type="InterPro" id="IPR020394">
    <property type="entry name" value="Uncharacterised_FAM23-like_TM"/>
</dbReference>
<dbReference type="AlphaFoldDB" id="A0A3B5A381"/>
<dbReference type="STRING" id="144197.ENSSPAP00000014641"/>
<proteinExistence type="predicted"/>
<sequence>MGSGRTLKFALCEVLQFAGLCVPLFIVMQRFAIIVAKVKTSAQPPGDGSTAYWLIVASSIAYVTSTALLVWVPLKYMVQINNNMKHDTFTELPVSLVLFSLICIDVVERIRHCRLTGQGERVTQLNDRNQNGAGARPETNGMVPGLPGNTGRPFSISGLSSRSASTTAYRLSPYAYTGPLRFLCASDARADVFVDSFMFWMDTVEMVRVAGHPLVYFSGWVFPIYIFSYVSCLRVVVMPHSPLLSSLGVALQDLPFFFVRVGLIAFFGFVTPILYLMKNLLVCLAFVYFNFMTKLRVFNTERLFF</sequence>
<dbReference type="GeneTree" id="ENSGT00390000015525"/>
<feature type="transmembrane region" description="Helical" evidence="1">
    <location>
        <begin position="50"/>
        <end position="72"/>
    </location>
</feature>
<evidence type="ECO:0000313" key="2">
    <source>
        <dbReference type="Ensembl" id="ENSSPAP00000014641.1"/>
    </source>
</evidence>
<evidence type="ECO:0000256" key="1">
    <source>
        <dbReference type="SAM" id="Phobius"/>
    </source>
</evidence>
<keyword evidence="1" id="KW-0812">Transmembrane</keyword>
<organism evidence="2">
    <name type="scientific">Stegastes partitus</name>
    <name type="common">bicolor damselfish</name>
    <dbReference type="NCBI Taxonomy" id="144197"/>
    <lineage>
        <taxon>Eukaryota</taxon>
        <taxon>Metazoa</taxon>
        <taxon>Chordata</taxon>
        <taxon>Craniata</taxon>
        <taxon>Vertebrata</taxon>
        <taxon>Euteleostomi</taxon>
        <taxon>Actinopterygii</taxon>
        <taxon>Neopterygii</taxon>
        <taxon>Teleostei</taxon>
        <taxon>Neoteleostei</taxon>
        <taxon>Acanthomorphata</taxon>
        <taxon>Ovalentaria</taxon>
        <taxon>Pomacentridae</taxon>
        <taxon>Stegastes</taxon>
    </lineage>
</organism>
<keyword evidence="1" id="KW-1133">Transmembrane helix</keyword>
<name>A0A3B5A381_9TELE</name>
<dbReference type="Ensembl" id="ENSSPAT00000014884.1">
    <property type="protein sequence ID" value="ENSSPAP00000014641.1"/>
    <property type="gene ID" value="ENSSPAG00000011040.1"/>
</dbReference>
<feature type="transmembrane region" description="Helical" evidence="1">
    <location>
        <begin position="257"/>
        <end position="289"/>
    </location>
</feature>
<protein>
    <submittedName>
        <fullName evidence="2">Transmembrane protein 236</fullName>
    </submittedName>
</protein>
<feature type="transmembrane region" description="Helical" evidence="1">
    <location>
        <begin position="14"/>
        <end position="38"/>
    </location>
</feature>
<dbReference type="PANTHER" id="PTHR31453:SF2">
    <property type="entry name" value="TRANSMEMBRANE PROTEIN 236"/>
    <property type="match status" value="1"/>
</dbReference>
<reference evidence="2" key="1">
    <citation type="submission" date="2023-09" db="UniProtKB">
        <authorList>
            <consortium name="Ensembl"/>
        </authorList>
    </citation>
    <scope>IDENTIFICATION</scope>
</reference>
<gene>
    <name evidence="2" type="primary">TMEM236</name>
</gene>